<evidence type="ECO:0000313" key="3">
    <source>
        <dbReference type="Proteomes" id="UP000009169"/>
    </source>
</evidence>
<keyword evidence="3" id="KW-1185">Reference proteome</keyword>
<dbReference type="AlphaFoldDB" id="F2PTL5"/>
<accession>F2PTL5</accession>
<sequence>MSSSAVPRQAPGTSTATMSTPGSTYATFDAVRCSRCQLSLSSPGSKSVQFGVNCYYCNRCYNIPCHVTDGAFQDATTVTHRVKIPYHGTLRRYRQFSYAQIAFDQLPSHTCYCLQIDESAI</sequence>
<protein>
    <submittedName>
        <fullName evidence="2">Uncharacterized protein</fullName>
    </submittedName>
</protein>
<feature type="region of interest" description="Disordered" evidence="1">
    <location>
        <begin position="1"/>
        <end position="23"/>
    </location>
</feature>
<dbReference type="HOGENOM" id="CLU_2039718_0_0_1"/>
<dbReference type="EMBL" id="DS995738">
    <property type="protein sequence ID" value="EGE05233.1"/>
    <property type="molecule type" value="Genomic_DNA"/>
</dbReference>
<proteinExistence type="predicted"/>
<evidence type="ECO:0000313" key="2">
    <source>
        <dbReference type="EMBL" id="EGE05233.1"/>
    </source>
</evidence>
<evidence type="ECO:0000256" key="1">
    <source>
        <dbReference type="SAM" id="MobiDB-lite"/>
    </source>
</evidence>
<dbReference type="Proteomes" id="UP000009169">
    <property type="component" value="Unassembled WGS sequence"/>
</dbReference>
<dbReference type="OrthoDB" id="4193953at2759"/>
<dbReference type="VEuPathDB" id="FungiDB:TEQG_04390"/>
<reference evidence="3" key="1">
    <citation type="journal article" date="2012" name="MBio">
        <title>Comparative genome analysis of Trichophyton rubrum and related dermatophytes reveals candidate genes involved in infection.</title>
        <authorList>
            <person name="Martinez D.A."/>
            <person name="Oliver B.G."/>
            <person name="Graeser Y."/>
            <person name="Goldberg J.M."/>
            <person name="Li W."/>
            <person name="Martinez-Rossi N.M."/>
            <person name="Monod M."/>
            <person name="Shelest E."/>
            <person name="Barton R.C."/>
            <person name="Birch E."/>
            <person name="Brakhage A.A."/>
            <person name="Chen Z."/>
            <person name="Gurr S.J."/>
            <person name="Heiman D."/>
            <person name="Heitman J."/>
            <person name="Kosti I."/>
            <person name="Rossi A."/>
            <person name="Saif S."/>
            <person name="Samalova M."/>
            <person name="Saunders C.W."/>
            <person name="Shea T."/>
            <person name="Summerbell R.C."/>
            <person name="Xu J."/>
            <person name="Young S."/>
            <person name="Zeng Q."/>
            <person name="Birren B.W."/>
            <person name="Cuomo C.A."/>
            <person name="White T.C."/>
        </authorList>
    </citation>
    <scope>NUCLEOTIDE SEQUENCE [LARGE SCALE GENOMIC DNA]</scope>
    <source>
        <strain evidence="3">ATCC MYA-4606 / CBS 127.97</strain>
    </source>
</reference>
<gene>
    <name evidence="2" type="ORF">TEQG_04390</name>
</gene>
<organism evidence="2 3">
    <name type="scientific">Trichophyton equinum (strain ATCC MYA-4606 / CBS 127.97)</name>
    <name type="common">Horse ringworm fungus</name>
    <dbReference type="NCBI Taxonomy" id="559882"/>
    <lineage>
        <taxon>Eukaryota</taxon>
        <taxon>Fungi</taxon>
        <taxon>Dikarya</taxon>
        <taxon>Ascomycota</taxon>
        <taxon>Pezizomycotina</taxon>
        <taxon>Eurotiomycetes</taxon>
        <taxon>Eurotiomycetidae</taxon>
        <taxon>Onygenales</taxon>
        <taxon>Arthrodermataceae</taxon>
        <taxon>Trichophyton</taxon>
    </lineage>
</organism>
<name>F2PTL5_TRIEC</name>